<dbReference type="InterPro" id="IPR030960">
    <property type="entry name" value="DHQS/DOIS_N"/>
</dbReference>
<keyword evidence="10 18" id="KW-0028">Amino-acid biosynthesis</keyword>
<dbReference type="RefSeq" id="WP_106587823.1">
    <property type="nucleotide sequence ID" value="NZ_PYAV01000003.1"/>
</dbReference>
<reference evidence="21 22" key="1">
    <citation type="submission" date="2018-03" db="EMBL/GenBank/DDBJ databases">
        <title>Genomic Encyclopedia of Type Strains, Phase III (KMG-III): the genomes of soil and plant-associated and newly described type strains.</title>
        <authorList>
            <person name="Whitman W."/>
        </authorList>
    </citation>
    <scope>NUCLEOTIDE SEQUENCE [LARGE SCALE GENOMIC DNA]</scope>
    <source>
        <strain evidence="21 22">CGMCC 1.07653</strain>
    </source>
</reference>
<evidence type="ECO:0000256" key="11">
    <source>
        <dbReference type="ARBA" id="ARBA00022723"/>
    </source>
</evidence>
<keyword evidence="22" id="KW-1185">Reference proteome</keyword>
<evidence type="ECO:0000313" key="21">
    <source>
        <dbReference type="EMBL" id="PSL50496.1"/>
    </source>
</evidence>
<evidence type="ECO:0000256" key="4">
    <source>
        <dbReference type="ARBA" id="ARBA00004496"/>
    </source>
</evidence>
<gene>
    <name evidence="18" type="primary">aroB</name>
    <name evidence="21" type="ORF">B0H94_103108</name>
</gene>
<accession>A0A2P8HWA0</accession>
<feature type="binding site" evidence="18">
    <location>
        <position position="185"/>
    </location>
    <ligand>
        <name>Zn(2+)</name>
        <dbReference type="ChEBI" id="CHEBI:29105"/>
    </ligand>
</feature>
<comment type="pathway">
    <text evidence="5 18">Metabolic intermediate biosynthesis; chorismate biosynthesis; chorismate from D-erythrose 4-phosphate and phosphoenolpyruvate: step 2/7.</text>
</comment>
<dbReference type="Proteomes" id="UP000242310">
    <property type="component" value="Unassembled WGS sequence"/>
</dbReference>
<feature type="binding site" evidence="18">
    <location>
        <position position="143"/>
    </location>
    <ligand>
        <name>NAD(+)</name>
        <dbReference type="ChEBI" id="CHEBI:57540"/>
    </ligand>
</feature>
<comment type="catalytic activity">
    <reaction evidence="1 18">
        <text>7-phospho-2-dehydro-3-deoxy-D-arabino-heptonate = 3-dehydroquinate + phosphate</text>
        <dbReference type="Rhea" id="RHEA:21968"/>
        <dbReference type="ChEBI" id="CHEBI:32364"/>
        <dbReference type="ChEBI" id="CHEBI:43474"/>
        <dbReference type="ChEBI" id="CHEBI:58394"/>
        <dbReference type="EC" id="4.2.3.4"/>
    </reaction>
</comment>
<evidence type="ECO:0000256" key="1">
    <source>
        <dbReference type="ARBA" id="ARBA00001393"/>
    </source>
</evidence>
<dbReference type="UniPathway" id="UPA00053">
    <property type="reaction ID" value="UER00085"/>
</dbReference>
<evidence type="ECO:0000256" key="16">
    <source>
        <dbReference type="ARBA" id="ARBA00023239"/>
    </source>
</evidence>
<dbReference type="PANTHER" id="PTHR43622">
    <property type="entry name" value="3-DEHYDROQUINATE SYNTHASE"/>
    <property type="match status" value="1"/>
</dbReference>
<comment type="subcellular location">
    <subcellularLocation>
        <location evidence="4 18">Cytoplasm</location>
    </subcellularLocation>
</comment>
<dbReference type="GO" id="GO:0003856">
    <property type="term" value="F:3-dehydroquinate synthase activity"/>
    <property type="evidence" value="ECO:0007669"/>
    <property type="project" value="UniProtKB-UniRule"/>
</dbReference>
<feature type="binding site" evidence="18">
    <location>
        <position position="248"/>
    </location>
    <ligand>
        <name>Zn(2+)</name>
        <dbReference type="ChEBI" id="CHEBI:29105"/>
    </ligand>
</feature>
<evidence type="ECO:0000256" key="17">
    <source>
        <dbReference type="ARBA" id="ARBA00023285"/>
    </source>
</evidence>
<comment type="cofactor">
    <cofactor evidence="18">
        <name>Co(2+)</name>
        <dbReference type="ChEBI" id="CHEBI:48828"/>
    </cofactor>
    <cofactor evidence="18">
        <name>Zn(2+)</name>
        <dbReference type="ChEBI" id="CHEBI:29105"/>
    </cofactor>
    <text evidence="18">Binds 1 divalent metal cation per subunit. Can use either Co(2+) or Zn(2+).</text>
</comment>
<keyword evidence="15 18" id="KW-0057">Aromatic amino acid biosynthesis</keyword>
<feature type="binding site" evidence="18">
    <location>
        <begin position="73"/>
        <end position="78"/>
    </location>
    <ligand>
        <name>NAD(+)</name>
        <dbReference type="ChEBI" id="CHEBI:57540"/>
    </ligand>
</feature>
<dbReference type="EC" id="4.2.3.4" evidence="7 18"/>
<keyword evidence="9 18" id="KW-0963">Cytoplasm</keyword>
<evidence type="ECO:0000259" key="19">
    <source>
        <dbReference type="Pfam" id="PF01761"/>
    </source>
</evidence>
<keyword evidence="11 18" id="KW-0479">Metal-binding</keyword>
<protein>
    <recommendedName>
        <fullName evidence="8 18">3-dehydroquinate synthase</fullName>
        <shortName evidence="18">DHQS</shortName>
        <ecNumber evidence="7 18">4.2.3.4</ecNumber>
    </recommendedName>
</protein>
<dbReference type="AlphaFoldDB" id="A0A2P8HWA0"/>
<evidence type="ECO:0000256" key="15">
    <source>
        <dbReference type="ARBA" id="ARBA00023141"/>
    </source>
</evidence>
<dbReference type="GO" id="GO:0000166">
    <property type="term" value="F:nucleotide binding"/>
    <property type="evidence" value="ECO:0007669"/>
    <property type="project" value="UniProtKB-KW"/>
</dbReference>
<evidence type="ECO:0000256" key="14">
    <source>
        <dbReference type="ARBA" id="ARBA00023027"/>
    </source>
</evidence>
<dbReference type="GO" id="GO:0046872">
    <property type="term" value="F:metal ion binding"/>
    <property type="evidence" value="ECO:0007669"/>
    <property type="project" value="UniProtKB-KW"/>
</dbReference>
<dbReference type="Pfam" id="PF24621">
    <property type="entry name" value="DHQS_C"/>
    <property type="match status" value="1"/>
</dbReference>
<dbReference type="InterPro" id="IPR030963">
    <property type="entry name" value="DHQ_synth_fam"/>
</dbReference>
<organism evidence="21 22">
    <name type="scientific">Salsuginibacillus halophilus</name>
    <dbReference type="NCBI Taxonomy" id="517424"/>
    <lineage>
        <taxon>Bacteria</taxon>
        <taxon>Bacillati</taxon>
        <taxon>Bacillota</taxon>
        <taxon>Bacilli</taxon>
        <taxon>Bacillales</taxon>
        <taxon>Bacillaceae</taxon>
        <taxon>Salsuginibacillus</taxon>
    </lineage>
</organism>
<keyword evidence="16 18" id="KW-0456">Lyase</keyword>
<evidence type="ECO:0000256" key="6">
    <source>
        <dbReference type="ARBA" id="ARBA00005412"/>
    </source>
</evidence>
<dbReference type="PIRSF" id="PIRSF001455">
    <property type="entry name" value="DHQ_synth"/>
    <property type="match status" value="1"/>
</dbReference>
<keyword evidence="13 18" id="KW-0862">Zinc</keyword>
<comment type="similarity">
    <text evidence="6 18">Belongs to the sugar phosphate cyclases superfamily. Dehydroquinate synthase family.</text>
</comment>
<evidence type="ECO:0000256" key="13">
    <source>
        <dbReference type="ARBA" id="ARBA00022833"/>
    </source>
</evidence>
<dbReference type="Gene3D" id="3.40.50.1970">
    <property type="match status" value="1"/>
</dbReference>
<evidence type="ECO:0000256" key="3">
    <source>
        <dbReference type="ARBA" id="ARBA00001947"/>
    </source>
</evidence>
<comment type="function">
    <text evidence="18">Catalyzes the conversion of 3-deoxy-D-arabino-heptulosonate 7-phosphate (DAHP) to dehydroquinate (DHQ).</text>
</comment>
<dbReference type="NCBIfam" id="TIGR01357">
    <property type="entry name" value="aroB"/>
    <property type="match status" value="1"/>
</dbReference>
<comment type="caution">
    <text evidence="18">Lacks conserved residue(s) required for the propagation of feature annotation.</text>
</comment>
<evidence type="ECO:0000256" key="9">
    <source>
        <dbReference type="ARBA" id="ARBA00022490"/>
    </source>
</evidence>
<dbReference type="GO" id="GO:0009073">
    <property type="term" value="P:aromatic amino acid family biosynthetic process"/>
    <property type="evidence" value="ECO:0007669"/>
    <property type="project" value="UniProtKB-KW"/>
</dbReference>
<dbReference type="CDD" id="cd08195">
    <property type="entry name" value="DHQS"/>
    <property type="match status" value="1"/>
</dbReference>
<dbReference type="FunFam" id="3.40.50.1970:FF:000007">
    <property type="entry name" value="Pentafunctional AROM polypeptide"/>
    <property type="match status" value="1"/>
</dbReference>
<dbReference type="Pfam" id="PF01761">
    <property type="entry name" value="DHQ_synthase"/>
    <property type="match status" value="1"/>
</dbReference>
<feature type="binding site" evidence="18">
    <location>
        <position position="265"/>
    </location>
    <ligand>
        <name>Zn(2+)</name>
        <dbReference type="ChEBI" id="CHEBI:29105"/>
    </ligand>
</feature>
<dbReference type="GO" id="GO:0005737">
    <property type="term" value="C:cytoplasm"/>
    <property type="evidence" value="ECO:0007669"/>
    <property type="project" value="UniProtKB-SubCell"/>
</dbReference>
<evidence type="ECO:0000259" key="20">
    <source>
        <dbReference type="Pfam" id="PF24621"/>
    </source>
</evidence>
<comment type="cofactor">
    <cofactor evidence="2 18">
        <name>NAD(+)</name>
        <dbReference type="ChEBI" id="CHEBI:57540"/>
    </cofactor>
</comment>
<dbReference type="GO" id="GO:0009423">
    <property type="term" value="P:chorismate biosynthetic process"/>
    <property type="evidence" value="ECO:0007669"/>
    <property type="project" value="UniProtKB-UniRule"/>
</dbReference>
<dbReference type="OrthoDB" id="9806583at2"/>
<keyword evidence="14 18" id="KW-0520">NAD</keyword>
<comment type="cofactor">
    <cofactor evidence="3">
        <name>Zn(2+)</name>
        <dbReference type="ChEBI" id="CHEBI:29105"/>
    </cofactor>
</comment>
<dbReference type="PANTHER" id="PTHR43622:SF7">
    <property type="entry name" value="3-DEHYDROQUINATE SYNTHASE, CHLOROPLASTIC"/>
    <property type="match status" value="1"/>
</dbReference>
<feature type="binding site" evidence="18">
    <location>
        <begin position="107"/>
        <end position="111"/>
    </location>
    <ligand>
        <name>NAD(+)</name>
        <dbReference type="ChEBI" id="CHEBI:57540"/>
    </ligand>
</feature>
<feature type="domain" description="3-dehydroquinate synthase C-terminal" evidence="20">
    <location>
        <begin position="182"/>
        <end position="325"/>
    </location>
</feature>
<keyword evidence="17 18" id="KW-0170">Cobalt</keyword>
<feature type="binding site" evidence="18">
    <location>
        <position position="152"/>
    </location>
    <ligand>
        <name>NAD(+)</name>
        <dbReference type="ChEBI" id="CHEBI:57540"/>
    </ligand>
</feature>
<evidence type="ECO:0000256" key="7">
    <source>
        <dbReference type="ARBA" id="ARBA00013031"/>
    </source>
</evidence>
<dbReference type="SUPFAM" id="SSF56796">
    <property type="entry name" value="Dehydroquinate synthase-like"/>
    <property type="match status" value="1"/>
</dbReference>
<dbReference type="EMBL" id="PYAV01000003">
    <property type="protein sequence ID" value="PSL50496.1"/>
    <property type="molecule type" value="Genomic_DNA"/>
</dbReference>
<dbReference type="InterPro" id="IPR016037">
    <property type="entry name" value="DHQ_synth_AroB"/>
</dbReference>
<evidence type="ECO:0000313" key="22">
    <source>
        <dbReference type="Proteomes" id="UP000242310"/>
    </source>
</evidence>
<dbReference type="Gene3D" id="1.20.1090.10">
    <property type="entry name" value="Dehydroquinate synthase-like - alpha domain"/>
    <property type="match status" value="1"/>
</dbReference>
<evidence type="ECO:0000256" key="12">
    <source>
        <dbReference type="ARBA" id="ARBA00022741"/>
    </source>
</evidence>
<dbReference type="HAMAP" id="MF_00110">
    <property type="entry name" value="DHQ_synthase"/>
    <property type="match status" value="1"/>
</dbReference>
<dbReference type="InterPro" id="IPR050071">
    <property type="entry name" value="Dehydroquinate_synthase"/>
</dbReference>
<evidence type="ECO:0000256" key="2">
    <source>
        <dbReference type="ARBA" id="ARBA00001911"/>
    </source>
</evidence>
<keyword evidence="12 18" id="KW-0547">Nucleotide-binding</keyword>
<comment type="caution">
    <text evidence="21">The sequence shown here is derived from an EMBL/GenBank/DDBJ whole genome shotgun (WGS) entry which is preliminary data.</text>
</comment>
<evidence type="ECO:0000256" key="8">
    <source>
        <dbReference type="ARBA" id="ARBA00017684"/>
    </source>
</evidence>
<proteinExistence type="inferred from homology"/>
<evidence type="ECO:0000256" key="10">
    <source>
        <dbReference type="ARBA" id="ARBA00022605"/>
    </source>
</evidence>
<dbReference type="InterPro" id="IPR056179">
    <property type="entry name" value="DHQS_C"/>
</dbReference>
<feature type="domain" description="3-dehydroquinate synthase N-terminal" evidence="19">
    <location>
        <begin position="69"/>
        <end position="180"/>
    </location>
</feature>
<sequence length="362" mass="40451">MKTVEITGENFRYEVNIDEGLRFKWPRLFSNEWQSEWTRIMVISDDAVAAHYLDDVIRAAPEETPVSSFIVPSGEQAKSFSWYEEGLTACLTHGLDRNSVILALGGGVVGDLAGFIAATYMRGISFIQMPSTFLAHDSSVGGKTGINHPLGKNMVGAFHQPAGVVYDTSMLQTLPEKEWRSGFSEAVKHGYIQRPAFLSWLKEHVQEMEDLKQADLSEILARSIHVKAGIVREDTFESGVRAFLNFGHTMGHALEKHLGYGKVTHGEAVASGMIYAMTVARHLGYQGLDPEVEADWLKNFGYEPWLFQQFDPQALLEAMKKDKKTEAAEVRMVLLEETGLPIKVPVRDEDLLKCMSEPKGKR</sequence>
<dbReference type="GO" id="GO:0008652">
    <property type="term" value="P:amino acid biosynthetic process"/>
    <property type="evidence" value="ECO:0007669"/>
    <property type="project" value="UniProtKB-KW"/>
</dbReference>
<evidence type="ECO:0000256" key="5">
    <source>
        <dbReference type="ARBA" id="ARBA00004661"/>
    </source>
</evidence>
<name>A0A2P8HWA0_9BACI</name>
<evidence type="ECO:0000256" key="18">
    <source>
        <dbReference type="HAMAP-Rule" id="MF_00110"/>
    </source>
</evidence>